<dbReference type="InterPro" id="IPR011990">
    <property type="entry name" value="TPR-like_helical_dom_sf"/>
</dbReference>
<proteinExistence type="predicted"/>
<accession>A0A0A9AWR5</accession>
<evidence type="ECO:0000313" key="1">
    <source>
        <dbReference type="EMBL" id="JAD54323.1"/>
    </source>
</evidence>
<reference evidence="1" key="2">
    <citation type="journal article" date="2015" name="Data Brief">
        <title>Shoot transcriptome of the giant reed, Arundo donax.</title>
        <authorList>
            <person name="Barrero R.A."/>
            <person name="Guerrero F.D."/>
            <person name="Moolhuijzen P."/>
            <person name="Goolsby J.A."/>
            <person name="Tidwell J."/>
            <person name="Bellgard S.E."/>
            <person name="Bellgard M.I."/>
        </authorList>
    </citation>
    <scope>NUCLEOTIDE SEQUENCE</scope>
    <source>
        <tissue evidence="1">Shoot tissue taken approximately 20 cm above the soil surface</tissue>
    </source>
</reference>
<dbReference type="AlphaFoldDB" id="A0A0A9AWR5"/>
<dbReference type="EMBL" id="GBRH01243572">
    <property type="protein sequence ID" value="JAD54323.1"/>
    <property type="molecule type" value="Transcribed_RNA"/>
</dbReference>
<name>A0A0A9AWR5_ARUDO</name>
<dbReference type="Gene3D" id="1.25.40.10">
    <property type="entry name" value="Tetratricopeptide repeat domain"/>
    <property type="match status" value="1"/>
</dbReference>
<organism evidence="1">
    <name type="scientific">Arundo donax</name>
    <name type="common">Giant reed</name>
    <name type="synonym">Donax arundinaceus</name>
    <dbReference type="NCBI Taxonomy" id="35708"/>
    <lineage>
        <taxon>Eukaryota</taxon>
        <taxon>Viridiplantae</taxon>
        <taxon>Streptophyta</taxon>
        <taxon>Embryophyta</taxon>
        <taxon>Tracheophyta</taxon>
        <taxon>Spermatophyta</taxon>
        <taxon>Magnoliopsida</taxon>
        <taxon>Liliopsida</taxon>
        <taxon>Poales</taxon>
        <taxon>Poaceae</taxon>
        <taxon>PACMAD clade</taxon>
        <taxon>Arundinoideae</taxon>
        <taxon>Arundineae</taxon>
        <taxon>Arundo</taxon>
    </lineage>
</organism>
<reference evidence="1" key="1">
    <citation type="submission" date="2014-09" db="EMBL/GenBank/DDBJ databases">
        <authorList>
            <person name="Magalhaes I.L.F."/>
            <person name="Oliveira U."/>
            <person name="Santos F.R."/>
            <person name="Vidigal T.H.D.A."/>
            <person name="Brescovit A.D."/>
            <person name="Santos A.J."/>
        </authorList>
    </citation>
    <scope>NUCLEOTIDE SEQUENCE</scope>
    <source>
        <tissue evidence="1">Shoot tissue taken approximately 20 cm above the soil surface</tissue>
    </source>
</reference>
<protein>
    <recommendedName>
        <fullName evidence="2">Pentatricopeptide repeat-containing protein</fullName>
    </recommendedName>
</protein>
<sequence>MFAVLLIRYAGAHKVQEAIEMFYKRKDYGFEVDLVGFQILLMSLCRYKHVEEAEALFRQKQDEFPHVIKSWNIILNG</sequence>
<evidence type="ECO:0008006" key="2">
    <source>
        <dbReference type="Google" id="ProtNLM"/>
    </source>
</evidence>